<accession>I2FV47</accession>
<proteinExistence type="predicted"/>
<dbReference type="HOGENOM" id="CLU_1455430_0_0_1"/>
<gene>
    <name evidence="1" type="ORF">UHOR_06370</name>
</gene>
<evidence type="ECO:0000313" key="2">
    <source>
        <dbReference type="Proteomes" id="UP000006174"/>
    </source>
</evidence>
<dbReference type="Proteomes" id="UP000006174">
    <property type="component" value="Unassembled WGS sequence"/>
</dbReference>
<comment type="caution">
    <text evidence="1">The sequence shown here is derived from an EMBL/GenBank/DDBJ whole genome shotgun (WGS) entry which is preliminary data.</text>
</comment>
<name>I2FV47_USTHO</name>
<reference evidence="1 2" key="1">
    <citation type="journal article" date="2012" name="Plant Cell">
        <title>Genome comparison of barley and maize smut fungi reveals targeted loss of RNA silencing components and species-specific presence of transposable elements.</title>
        <authorList>
            <person name="Laurie J.D."/>
            <person name="Ali S."/>
            <person name="Linning R."/>
            <person name="Mannhaupt G."/>
            <person name="Wong P."/>
            <person name="Gueldener U."/>
            <person name="Muensterkoetter M."/>
            <person name="Moore R."/>
            <person name="Kahmann R."/>
            <person name="Bakkeren G."/>
            <person name="Schirawski J."/>
        </authorList>
    </citation>
    <scope>NUCLEOTIDE SEQUENCE [LARGE SCALE GENOMIC DNA]</scope>
    <source>
        <strain evidence="2">Uh4875-4</strain>
    </source>
</reference>
<evidence type="ECO:0000313" key="1">
    <source>
        <dbReference type="EMBL" id="CCF50790.1"/>
    </source>
</evidence>
<dbReference type="EMBL" id="CAGI01000158">
    <property type="protein sequence ID" value="CCF50790.1"/>
    <property type="molecule type" value="Genomic_DNA"/>
</dbReference>
<sequence length="186" mass="20291">MQQRGEVGRGKMGADDGEECPDKCGEGAASDGPVIGCPYRQRAIHRVWHSRPQFSHTIEAHARARAHAHAHAHAQAQAQAPRAKARARAVVAFKKSQNCLMIKIDVPALICTEANTVSSPSRCVALSVLLFNQILRDKSATDHTLAYRQTWIDASFSVFSSCCHETSEPHAQVNQAALTLSLRTLD</sequence>
<organism evidence="1 2">
    <name type="scientific">Ustilago hordei</name>
    <name type="common">Barley covered smut fungus</name>
    <dbReference type="NCBI Taxonomy" id="120017"/>
    <lineage>
        <taxon>Eukaryota</taxon>
        <taxon>Fungi</taxon>
        <taxon>Dikarya</taxon>
        <taxon>Basidiomycota</taxon>
        <taxon>Ustilaginomycotina</taxon>
        <taxon>Ustilaginomycetes</taxon>
        <taxon>Ustilaginales</taxon>
        <taxon>Ustilaginaceae</taxon>
        <taxon>Ustilago</taxon>
    </lineage>
</organism>
<keyword evidence="2" id="KW-1185">Reference proteome</keyword>
<dbReference type="AlphaFoldDB" id="I2FV47"/>
<protein>
    <submittedName>
        <fullName evidence="1">Uncharacterized protein</fullName>
    </submittedName>
</protein>